<dbReference type="EMBL" id="JBHTJH010000004">
    <property type="protein sequence ID" value="MFD0861563.1"/>
    <property type="molecule type" value="Genomic_DNA"/>
</dbReference>
<gene>
    <name evidence="1" type="ORF">ACFQ1M_05050</name>
</gene>
<evidence type="ECO:0000313" key="2">
    <source>
        <dbReference type="Proteomes" id="UP001596978"/>
    </source>
</evidence>
<evidence type="ECO:0000313" key="1">
    <source>
        <dbReference type="EMBL" id="MFD0861563.1"/>
    </source>
</evidence>
<keyword evidence="2" id="KW-1185">Reference proteome</keyword>
<evidence type="ECO:0008006" key="3">
    <source>
        <dbReference type="Google" id="ProtNLM"/>
    </source>
</evidence>
<organism evidence="1 2">
    <name type="scientific">Sungkyunkwania multivorans</name>
    <dbReference type="NCBI Taxonomy" id="1173618"/>
    <lineage>
        <taxon>Bacteria</taxon>
        <taxon>Pseudomonadati</taxon>
        <taxon>Bacteroidota</taxon>
        <taxon>Flavobacteriia</taxon>
        <taxon>Flavobacteriales</taxon>
        <taxon>Flavobacteriaceae</taxon>
        <taxon>Sungkyunkwania</taxon>
    </lineage>
</organism>
<name>A0ABW3CV91_9FLAO</name>
<dbReference type="Proteomes" id="UP001596978">
    <property type="component" value="Unassembled WGS sequence"/>
</dbReference>
<protein>
    <recommendedName>
        <fullName evidence="3">Cytochrome c domain-containing protein</fullName>
    </recommendedName>
</protein>
<dbReference type="RefSeq" id="WP_386404815.1">
    <property type="nucleotide sequence ID" value="NZ_JBHTJH010000004.1"/>
</dbReference>
<dbReference type="InterPro" id="IPR036909">
    <property type="entry name" value="Cyt_c-like_dom_sf"/>
</dbReference>
<dbReference type="SUPFAM" id="SSF46626">
    <property type="entry name" value="Cytochrome c"/>
    <property type="match status" value="1"/>
</dbReference>
<reference evidence="2" key="1">
    <citation type="journal article" date="2019" name="Int. J. Syst. Evol. Microbiol.">
        <title>The Global Catalogue of Microorganisms (GCM) 10K type strain sequencing project: providing services to taxonomists for standard genome sequencing and annotation.</title>
        <authorList>
            <consortium name="The Broad Institute Genomics Platform"/>
            <consortium name="The Broad Institute Genome Sequencing Center for Infectious Disease"/>
            <person name="Wu L."/>
            <person name="Ma J."/>
        </authorList>
    </citation>
    <scope>NUCLEOTIDE SEQUENCE [LARGE SCALE GENOMIC DNA]</scope>
    <source>
        <strain evidence="2">CCUG 62952</strain>
    </source>
</reference>
<dbReference type="PROSITE" id="PS51257">
    <property type="entry name" value="PROKAR_LIPOPROTEIN"/>
    <property type="match status" value="1"/>
</dbReference>
<comment type="caution">
    <text evidence="1">The sequence shown here is derived from an EMBL/GenBank/DDBJ whole genome shotgun (WGS) entry which is preliminary data.</text>
</comment>
<sequence length="125" mass="13472">MKRILTNIFPLVMLLIVGCTNDSESDLISIENEEIVNPETPVTYAADIQAIISNRCLGCHSDPPAGAPFPLATYDQVSARALNGQILGAISRSAGDPRIMPPSGRLPQSTIDLIEKWIQDGAIEE</sequence>
<proteinExistence type="predicted"/>
<accession>A0ABW3CV91</accession>